<feature type="repeat" description="PPR" evidence="2">
    <location>
        <begin position="372"/>
        <end position="406"/>
    </location>
</feature>
<evidence type="ECO:0000256" key="1">
    <source>
        <dbReference type="ARBA" id="ARBA00022737"/>
    </source>
</evidence>
<dbReference type="Pfam" id="PF17177">
    <property type="entry name" value="PPR_long"/>
    <property type="match status" value="1"/>
</dbReference>
<evidence type="ECO:0000313" key="5">
    <source>
        <dbReference type="RefSeq" id="XP_021852264.1"/>
    </source>
</evidence>
<protein>
    <submittedName>
        <fullName evidence="5">Pentatricopeptide repeat-containing protein At5g02830, chloroplastic</fullName>
    </submittedName>
</protein>
<reference evidence="4" key="1">
    <citation type="journal article" date="2021" name="Nat. Commun.">
        <title>Genomic analyses provide insights into spinach domestication and the genetic basis of agronomic traits.</title>
        <authorList>
            <person name="Cai X."/>
            <person name="Sun X."/>
            <person name="Xu C."/>
            <person name="Sun H."/>
            <person name="Wang X."/>
            <person name="Ge C."/>
            <person name="Zhang Z."/>
            <person name="Wang Q."/>
            <person name="Fei Z."/>
            <person name="Jiao C."/>
            <person name="Wang Q."/>
        </authorList>
    </citation>
    <scope>NUCLEOTIDE SEQUENCE [LARGE SCALE GENOMIC DNA]</scope>
    <source>
        <strain evidence="4">cv. Varoflay</strain>
    </source>
</reference>
<sequence>MRNLVIITGSSSSIVASSRYNHYHLLTPKQPPFLSLHNFIFLSLSKPTSTAPPSSSSSTSTPLISPHFYAPNFNSSKVDLKFYAEIASKLVDDGRFDDFGMVVESVLSSGATGSSSFGKLLNSKLVVSGIIKGLKEDRIKDVVGLLGCLPQLNVSILGMFDGSAMELLKKECFRIVNEGYLQEAVELMEALAGFQFLIKDLIKPNDMIKILVNKRNPSLAVRYACLLPHAEILFCTIIKEFGKRTDLVSAIKVFEASKQKLSGHNMYVYRTIIDVCGLCGDCIKSRLIYEDLLIQKVTPNIYVFNSLMNVNAHDLTYTMEVYKKMQNLGVETDMTSYNILLKSCCLSGRVDLAQEIYREVLQLESTGAIKIDVFTYSTIIKVFADAKMWQMAIKIKEDMLSAGVTPNTVTWSSLISACANGGLVDQATQLFEEMIVAGCQPNSQCFNTLLHACVEGCQYDRAFRLFNAWKSNGSPENFIEDDIANQDGTSSVLQTDENSYTNTPHIMATSRQLSFAKSIPFSPTTTTYNILLKACGTDFYRAKSLIDEMKSLGLFPNHISYTILIGICGAAGNVEGALQILKSMIDSGIRPDVISYTTAIKVCVESKNLNMAFSVFSEMKRHRIKPNLVTYNTLLRARTKYGSLQEVQQCLAIYQDMRKSGYKSNDYYLKLLIEEWCEGVIQGSNQEGQPNSRNKADIGEMRSLILERVASHLRKNVVKSLAVDIQGLTKVEARLVILAALRLIKENYKSGSSIKDDLTVIIGITNVGVECMVKDAITKLLKKELGLEVIAVNPSLTVDRTLYKEGAFYPDSNSRDAPRMSELPNSFDAPARRPAVLQRLLVTKKSLNHWLQRRSDSGTRD</sequence>
<gene>
    <name evidence="5" type="primary">LOC110791816</name>
</gene>
<feature type="repeat" description="PPR" evidence="2">
    <location>
        <begin position="333"/>
        <end position="363"/>
    </location>
</feature>
<feature type="repeat" description="PPR" evidence="2">
    <location>
        <begin position="592"/>
        <end position="626"/>
    </location>
</feature>
<feature type="repeat" description="PPR" evidence="2">
    <location>
        <begin position="407"/>
        <end position="441"/>
    </location>
</feature>
<proteinExistence type="predicted"/>
<dbReference type="NCBIfam" id="TIGR00756">
    <property type="entry name" value="PPR"/>
    <property type="match status" value="5"/>
</dbReference>
<keyword evidence="4" id="KW-1185">Reference proteome</keyword>
<evidence type="ECO:0000313" key="4">
    <source>
        <dbReference type="Proteomes" id="UP000813463"/>
    </source>
</evidence>
<dbReference type="OrthoDB" id="185373at2759"/>
<dbReference type="Pfam" id="PF13041">
    <property type="entry name" value="PPR_2"/>
    <property type="match status" value="1"/>
</dbReference>
<dbReference type="PANTHER" id="PTHR47942:SF50">
    <property type="entry name" value="OS03G0284900 PROTEIN"/>
    <property type="match status" value="1"/>
</dbReference>
<evidence type="ECO:0000259" key="3">
    <source>
        <dbReference type="Pfam" id="PF17177"/>
    </source>
</evidence>
<dbReference type="InterPro" id="IPR051222">
    <property type="entry name" value="PPR/CCM1_RNA-binding"/>
</dbReference>
<accession>A0A9R0JYY6</accession>
<dbReference type="Gene3D" id="1.25.40.10">
    <property type="entry name" value="Tetratricopeptide repeat domain"/>
    <property type="match status" value="3"/>
</dbReference>
<dbReference type="KEGG" id="soe:110791816"/>
<dbReference type="InterPro" id="IPR033443">
    <property type="entry name" value="PROP1-like_PPR_dom"/>
</dbReference>
<keyword evidence="1" id="KW-0677">Repeat</keyword>
<evidence type="ECO:0000256" key="2">
    <source>
        <dbReference type="PROSITE-ProRule" id="PRU00708"/>
    </source>
</evidence>
<reference evidence="5" key="2">
    <citation type="submission" date="2025-08" db="UniProtKB">
        <authorList>
            <consortium name="RefSeq"/>
        </authorList>
    </citation>
    <scope>IDENTIFICATION</scope>
    <source>
        <tissue evidence="5">Leaf</tissue>
    </source>
</reference>
<organism evidence="4 5">
    <name type="scientific">Spinacia oleracea</name>
    <name type="common">Spinach</name>
    <dbReference type="NCBI Taxonomy" id="3562"/>
    <lineage>
        <taxon>Eukaryota</taxon>
        <taxon>Viridiplantae</taxon>
        <taxon>Streptophyta</taxon>
        <taxon>Embryophyta</taxon>
        <taxon>Tracheophyta</taxon>
        <taxon>Spermatophyta</taxon>
        <taxon>Magnoliopsida</taxon>
        <taxon>eudicotyledons</taxon>
        <taxon>Gunneridae</taxon>
        <taxon>Pentapetalae</taxon>
        <taxon>Caryophyllales</taxon>
        <taxon>Chenopodiaceae</taxon>
        <taxon>Chenopodioideae</taxon>
        <taxon>Anserineae</taxon>
        <taxon>Spinacia</taxon>
    </lineage>
</organism>
<dbReference type="InterPro" id="IPR011990">
    <property type="entry name" value="TPR-like_helical_dom_sf"/>
</dbReference>
<feature type="repeat" description="PPR" evidence="2">
    <location>
        <begin position="557"/>
        <end position="591"/>
    </location>
</feature>
<dbReference type="Proteomes" id="UP000813463">
    <property type="component" value="Chromosome 1"/>
</dbReference>
<feature type="repeat" description="PPR" evidence="2">
    <location>
        <begin position="627"/>
        <end position="664"/>
    </location>
</feature>
<dbReference type="RefSeq" id="XP_021852264.1">
    <property type="nucleotide sequence ID" value="XM_021996572.2"/>
</dbReference>
<dbReference type="Pfam" id="PF13812">
    <property type="entry name" value="PPR_3"/>
    <property type="match status" value="1"/>
</dbReference>
<dbReference type="GeneID" id="110791816"/>
<feature type="domain" description="PROP1-like PPR" evidence="3">
    <location>
        <begin position="238"/>
        <end position="356"/>
    </location>
</feature>
<dbReference type="AlphaFoldDB" id="A0A9R0JYY6"/>
<dbReference type="PANTHER" id="PTHR47942">
    <property type="entry name" value="TETRATRICOPEPTIDE REPEAT (TPR)-LIKE SUPERFAMILY PROTEIN-RELATED"/>
    <property type="match status" value="1"/>
</dbReference>
<dbReference type="PROSITE" id="PS51375">
    <property type="entry name" value="PPR"/>
    <property type="match status" value="6"/>
</dbReference>
<dbReference type="InterPro" id="IPR002885">
    <property type="entry name" value="PPR_rpt"/>
</dbReference>
<dbReference type="Pfam" id="PF01535">
    <property type="entry name" value="PPR"/>
    <property type="match status" value="1"/>
</dbReference>
<name>A0A9R0JYY6_SPIOL</name>